<evidence type="ECO:0000256" key="2">
    <source>
        <dbReference type="ARBA" id="ARBA00005684"/>
    </source>
</evidence>
<dbReference type="Pfam" id="PF02446">
    <property type="entry name" value="Glyco_hydro_77"/>
    <property type="match status" value="1"/>
</dbReference>
<dbReference type="InterPro" id="IPR003385">
    <property type="entry name" value="Glyco_hydro_77"/>
</dbReference>
<evidence type="ECO:0000256" key="7">
    <source>
        <dbReference type="ARBA" id="ARBA00031423"/>
    </source>
</evidence>
<proteinExistence type="inferred from homology"/>
<keyword evidence="5 9" id="KW-0808">Transferase</keyword>
<name>A0A3B0YN93_9ZZZZ</name>
<dbReference type="AlphaFoldDB" id="A0A3B0YN93"/>
<dbReference type="PANTHER" id="PTHR32438">
    <property type="entry name" value="4-ALPHA-GLUCANOTRANSFERASE DPE1, CHLOROPLASTIC/AMYLOPLASTIC"/>
    <property type="match status" value="1"/>
</dbReference>
<evidence type="ECO:0000256" key="5">
    <source>
        <dbReference type="ARBA" id="ARBA00022679"/>
    </source>
</evidence>
<protein>
    <recommendedName>
        <fullName evidence="3">4-alpha-glucanotransferase</fullName>
        <ecNumber evidence="3">2.4.1.25</ecNumber>
    </recommendedName>
    <alternativeName>
        <fullName evidence="7">Amylomaltase</fullName>
    </alternativeName>
    <alternativeName>
        <fullName evidence="8">Disproportionating enzyme</fullName>
    </alternativeName>
</protein>
<gene>
    <name evidence="9" type="ORF">MNBD_GAMMA15-1056</name>
</gene>
<organism evidence="9">
    <name type="scientific">hydrothermal vent metagenome</name>
    <dbReference type="NCBI Taxonomy" id="652676"/>
    <lineage>
        <taxon>unclassified sequences</taxon>
        <taxon>metagenomes</taxon>
        <taxon>ecological metagenomes</taxon>
    </lineage>
</organism>
<sequence length="489" mass="56112">MDPFERRRAGVLLHPTSLPGSVGNGELGADAYRFIDMLADCHVSLWQMLPLGPTHSDRSPYQCLSVHAGSSQLISLQRLVEAGWLNDASLDPHKDIDAQRKIRLAAAYNGFQSHASDESRAALLAFHEQHAGWLDDFALYQALRDDFNERPWFNWPEPLRDRQPDALRESRKRLASAIEQVRFEQFLFFQQWMQLRRYANDRGVLLFGDIPIFVAYDSAEVWANRQWFALDEQGALTVVAGVPPDYFSETGQRWGNPHYNWNALAQDGYGWWLERIRTQLELFDLMRIDHFRGFEAYWEIDATAETAIDGRWADGPGADFFEAVSKTFHELPLVAEDLGVITPEVTALRKQFGLPGMKILQFAFDGSTDNPYLPHNHEPLSVVYTGTHDNNTTAGWYQDLTDAQRDFVREYFGIDTDDPMPWQLMRAALASVSRLAVLPMQDVLGLDASHRMNIPGVAEGHWQWRFEWEQCLPEHGERLKTWVQLYGRA</sequence>
<comment type="similarity">
    <text evidence="2">Belongs to the disproportionating enzyme family.</text>
</comment>
<evidence type="ECO:0000256" key="4">
    <source>
        <dbReference type="ARBA" id="ARBA00022676"/>
    </source>
</evidence>
<evidence type="ECO:0000256" key="1">
    <source>
        <dbReference type="ARBA" id="ARBA00000439"/>
    </source>
</evidence>
<dbReference type="NCBIfam" id="NF011080">
    <property type="entry name" value="PRK14508.1-3"/>
    <property type="match status" value="1"/>
</dbReference>
<dbReference type="EMBL" id="UOFN01000073">
    <property type="protein sequence ID" value="VAW77057.1"/>
    <property type="molecule type" value="Genomic_DNA"/>
</dbReference>
<dbReference type="Gene3D" id="3.20.20.80">
    <property type="entry name" value="Glycosidases"/>
    <property type="match status" value="1"/>
</dbReference>
<evidence type="ECO:0000256" key="6">
    <source>
        <dbReference type="ARBA" id="ARBA00023277"/>
    </source>
</evidence>
<keyword evidence="4 9" id="KW-0328">Glycosyltransferase</keyword>
<dbReference type="InterPro" id="IPR017853">
    <property type="entry name" value="GH"/>
</dbReference>
<accession>A0A3B0YN93</accession>
<comment type="catalytic activity">
    <reaction evidence="1">
        <text>Transfers a segment of a (1-&gt;4)-alpha-D-glucan to a new position in an acceptor, which may be glucose or a (1-&gt;4)-alpha-D-glucan.</text>
        <dbReference type="EC" id="2.4.1.25"/>
    </reaction>
</comment>
<reference evidence="9" key="1">
    <citation type="submission" date="2018-06" db="EMBL/GenBank/DDBJ databases">
        <authorList>
            <person name="Zhirakovskaya E."/>
        </authorList>
    </citation>
    <scope>NUCLEOTIDE SEQUENCE</scope>
</reference>
<dbReference type="SUPFAM" id="SSF51445">
    <property type="entry name" value="(Trans)glycosidases"/>
    <property type="match status" value="1"/>
</dbReference>
<evidence type="ECO:0000313" key="9">
    <source>
        <dbReference type="EMBL" id="VAW77057.1"/>
    </source>
</evidence>
<evidence type="ECO:0000256" key="8">
    <source>
        <dbReference type="ARBA" id="ARBA00031501"/>
    </source>
</evidence>
<keyword evidence="6" id="KW-0119">Carbohydrate metabolism</keyword>
<dbReference type="GO" id="GO:0005975">
    <property type="term" value="P:carbohydrate metabolic process"/>
    <property type="evidence" value="ECO:0007669"/>
    <property type="project" value="InterPro"/>
</dbReference>
<dbReference type="PANTHER" id="PTHR32438:SF5">
    <property type="entry name" value="4-ALPHA-GLUCANOTRANSFERASE DPE1, CHLOROPLASTIC_AMYLOPLASTIC"/>
    <property type="match status" value="1"/>
</dbReference>
<evidence type="ECO:0000256" key="3">
    <source>
        <dbReference type="ARBA" id="ARBA00012560"/>
    </source>
</evidence>
<dbReference type="GO" id="GO:0004134">
    <property type="term" value="F:4-alpha-glucanotransferase activity"/>
    <property type="evidence" value="ECO:0007669"/>
    <property type="project" value="UniProtKB-EC"/>
</dbReference>
<dbReference type="EC" id="2.4.1.25" evidence="3"/>
<dbReference type="NCBIfam" id="TIGR00217">
    <property type="entry name" value="malQ"/>
    <property type="match status" value="1"/>
</dbReference>